<dbReference type="PANTHER" id="PTHR14859">
    <property type="entry name" value="CALCOFLUOR WHITE HYPERSENSITIVE PROTEIN PRECURSOR"/>
    <property type="match status" value="1"/>
</dbReference>
<evidence type="ECO:0000259" key="4">
    <source>
        <dbReference type="Pfam" id="PF23022"/>
    </source>
</evidence>
<organism evidence="6 7">
    <name type="scientific">Saccharomycodes ludwigii</name>
    <dbReference type="NCBI Taxonomy" id="36035"/>
    <lineage>
        <taxon>Eukaryota</taxon>
        <taxon>Fungi</taxon>
        <taxon>Dikarya</taxon>
        <taxon>Ascomycota</taxon>
        <taxon>Saccharomycotina</taxon>
        <taxon>Saccharomycetes</taxon>
        <taxon>Saccharomycodales</taxon>
        <taxon>Saccharomycodaceae</taxon>
        <taxon>Saccharomycodes</taxon>
    </lineage>
</organism>
<dbReference type="InterPro" id="IPR053911">
    <property type="entry name" value="PGAP2IP_TM_2nd"/>
</dbReference>
<feature type="transmembrane region" description="Helical" evidence="1">
    <location>
        <begin position="538"/>
        <end position="561"/>
    </location>
</feature>
<feature type="transmembrane region" description="Helical" evidence="1">
    <location>
        <begin position="457"/>
        <end position="476"/>
    </location>
</feature>
<dbReference type="GO" id="GO:0006506">
    <property type="term" value="P:GPI anchor biosynthetic process"/>
    <property type="evidence" value="ECO:0007669"/>
    <property type="project" value="TreeGrafter"/>
</dbReference>
<feature type="transmembrane region" description="Helical" evidence="1">
    <location>
        <begin position="413"/>
        <end position="437"/>
    </location>
</feature>
<dbReference type="Pfam" id="PF23022">
    <property type="entry name" value="6TM_1st_PGAP2IP"/>
    <property type="match status" value="1"/>
</dbReference>
<feature type="transmembrane region" description="Helical" evidence="1">
    <location>
        <begin position="12"/>
        <end position="33"/>
    </location>
</feature>
<dbReference type="Pfam" id="PF10277">
    <property type="entry name" value="Frag1"/>
    <property type="match status" value="1"/>
</dbReference>
<dbReference type="Pfam" id="PF23021">
    <property type="entry name" value="6TM_2nd_PGAP2IP"/>
    <property type="match status" value="1"/>
</dbReference>
<feature type="transmembrane region" description="Helical" evidence="1">
    <location>
        <begin position="105"/>
        <end position="128"/>
    </location>
</feature>
<dbReference type="Gene3D" id="3.60.10.10">
    <property type="entry name" value="Endonuclease/exonuclease/phosphatase"/>
    <property type="match status" value="1"/>
</dbReference>
<feature type="transmembrane region" description="Helical" evidence="1">
    <location>
        <begin position="45"/>
        <end position="62"/>
    </location>
</feature>
<keyword evidence="1" id="KW-0472">Membrane</keyword>
<feature type="transmembrane region" description="Helical" evidence="1">
    <location>
        <begin position="374"/>
        <end position="392"/>
    </location>
</feature>
<protein>
    <submittedName>
        <fullName evidence="6">Related to Protein CWH43</fullName>
    </submittedName>
</protein>
<dbReference type="InterPro" id="IPR019402">
    <property type="entry name" value="CWH43_N"/>
</dbReference>
<feature type="transmembrane region" description="Helical" evidence="1">
    <location>
        <begin position="507"/>
        <end position="526"/>
    </location>
</feature>
<feature type="domain" description="PGAP2IP first transmembrane" evidence="4">
    <location>
        <begin position="232"/>
        <end position="382"/>
    </location>
</feature>
<dbReference type="VEuPathDB" id="FungiDB:SCODWIG_02251"/>
<dbReference type="PANTHER" id="PTHR14859:SF1">
    <property type="entry name" value="PGAP2-INTERACTING PROTEIN"/>
    <property type="match status" value="1"/>
</dbReference>
<dbReference type="GO" id="GO:0031505">
    <property type="term" value="P:fungal-type cell wall organization"/>
    <property type="evidence" value="ECO:0007669"/>
    <property type="project" value="TreeGrafter"/>
</dbReference>
<feature type="transmembrane region" description="Helical" evidence="1">
    <location>
        <begin position="573"/>
        <end position="595"/>
    </location>
</feature>
<keyword evidence="7" id="KW-1185">Reference proteome</keyword>
<dbReference type="SUPFAM" id="SSF56219">
    <property type="entry name" value="DNase I-like"/>
    <property type="match status" value="1"/>
</dbReference>
<dbReference type="Proteomes" id="UP000262825">
    <property type="component" value="Unassembled WGS sequence"/>
</dbReference>
<feature type="domain" description="PGAP2IP second transmembrane" evidence="3">
    <location>
        <begin position="410"/>
        <end position="588"/>
    </location>
</feature>
<evidence type="ECO:0000313" key="6">
    <source>
        <dbReference type="EMBL" id="SSD60490.1"/>
    </source>
</evidence>
<evidence type="ECO:0000256" key="1">
    <source>
        <dbReference type="SAM" id="Phobius"/>
    </source>
</evidence>
<feature type="transmembrane region" description="Helical" evidence="1">
    <location>
        <begin position="483"/>
        <end position="501"/>
    </location>
</feature>
<feature type="transmembrane region" description="Helical" evidence="1">
    <location>
        <begin position="305"/>
        <end position="324"/>
    </location>
</feature>
<dbReference type="FunFam" id="3.60.10.10:FF:000031">
    <property type="entry name" value="Calcofluor white hypersensitive protein"/>
    <property type="match status" value="1"/>
</dbReference>
<evidence type="ECO:0000259" key="3">
    <source>
        <dbReference type="Pfam" id="PF23021"/>
    </source>
</evidence>
<feature type="transmembrane region" description="Helical" evidence="1">
    <location>
        <begin position="280"/>
        <end position="299"/>
    </location>
</feature>
<dbReference type="AlphaFoldDB" id="A0A376B8P1"/>
<feature type="transmembrane region" description="Helical" evidence="1">
    <location>
        <begin position="336"/>
        <end position="354"/>
    </location>
</feature>
<feature type="transmembrane region" description="Helical" evidence="1">
    <location>
        <begin position="607"/>
        <end position="625"/>
    </location>
</feature>
<dbReference type="InterPro" id="IPR057315">
    <property type="entry name" value="Exo_endo_phos_PGAP2IP_C"/>
</dbReference>
<feature type="transmembrane region" description="Helical" evidence="1">
    <location>
        <begin position="255"/>
        <end position="273"/>
    </location>
</feature>
<reference evidence="7" key="1">
    <citation type="submission" date="2018-06" db="EMBL/GenBank/DDBJ databases">
        <authorList>
            <person name="Guldener U."/>
        </authorList>
    </citation>
    <scope>NUCLEOTIDE SEQUENCE [LARGE SCALE GENOMIC DNA]</scope>
    <source>
        <strain evidence="7">UTAD17</strain>
    </source>
</reference>
<dbReference type="EMBL" id="UFAJ01000367">
    <property type="protein sequence ID" value="SSD60490.1"/>
    <property type="molecule type" value="Genomic_DNA"/>
</dbReference>
<dbReference type="GO" id="GO:0016020">
    <property type="term" value="C:membrane"/>
    <property type="evidence" value="ECO:0007669"/>
    <property type="project" value="GOC"/>
</dbReference>
<gene>
    <name evidence="6" type="ORF">SCODWIG_02251</name>
</gene>
<feature type="domain" description="PGAP2IP C-terminal nuclease-like" evidence="5">
    <location>
        <begin position="644"/>
        <end position="876"/>
    </location>
</feature>
<dbReference type="InterPro" id="IPR036691">
    <property type="entry name" value="Endo/exonu/phosph_ase_sf"/>
</dbReference>
<name>A0A376B8P1_9ASCO</name>
<keyword evidence="1" id="KW-0812">Transmembrane</keyword>
<feature type="domain" description="CWH43-like N-terminal" evidence="2">
    <location>
        <begin position="15"/>
        <end position="129"/>
    </location>
</feature>
<evidence type="ECO:0000259" key="5">
    <source>
        <dbReference type="Pfam" id="PF23226"/>
    </source>
</evidence>
<evidence type="ECO:0000259" key="2">
    <source>
        <dbReference type="Pfam" id="PF10277"/>
    </source>
</evidence>
<dbReference type="GO" id="GO:0005783">
    <property type="term" value="C:endoplasmic reticulum"/>
    <property type="evidence" value="ECO:0007669"/>
    <property type="project" value="TreeGrafter"/>
</dbReference>
<proteinExistence type="predicted"/>
<keyword evidence="1" id="KW-1133">Transmembrane helix</keyword>
<feature type="transmembrane region" description="Helical" evidence="1">
    <location>
        <begin position="74"/>
        <end position="93"/>
    </location>
</feature>
<dbReference type="Pfam" id="PF23226">
    <property type="entry name" value="Exo_endo_phos_PGAP2IP"/>
    <property type="match status" value="1"/>
</dbReference>
<sequence>MVSKRCHFIINNYCWSQLIVGVLRTVTCGGWVYITSTDDHDTHDVFMIAYIILTIPWNIITIKKGGEKWKKGKILCSISFFGTLIPLIYWFIQHKVKIRPGAYSIYAYFEWTLIILDILFDFLCLNDFQCLDILFRIKPTFGLSFMNVGKQDVNDQEDDPDYILSEQEDISFLSDDEVLSIDKEEITQLLIEKDIIIPQENKKSHFNTMRDSANFEIFINIIDFIIATYQSFLFWTSATALLCIIWHFPLWYMGISGYELSIFFLVAPVLYYIPYCSLWVNHYGTLLSSLIALGSYLVSIPEKRLIVVGIGCSLCVLNFVYYIYSMLDTDWKILEYSVCWCLGLTLSVIVKMGWFTNNPLWPIMYEGNGGWNKTGIIIGLVLSFIAPNLNKFKTPNGTISRSTVSYTLVSKSLIIFGFGSLLFAIHQLLSDSSTLIYWSWEGWNMKNGGTPLLHWPWSSLTCLIMLFSSLTNFILAPTLSKKCVVILLLTISTLVLSSSHITEWDNYLYGGVPYLISIIWCIPYYFQSLYELHSISVFCCSFFIYVLLILAHVWTVAYAFVPYGWLLRERLPHVLLFSTLNIILGLIVGGKPAGYSIRCHSVKCSKFYRFLVGMAVTLFTLLGIFHKQLQPFKTGLPQPHHAPEKLFTAGIWTIHFGLDNDMWASEKRIINLIESMELDVVGLLETDTQRITMGNRDLTNELGHKLNMYADYGPGPNKHTWGCALLSKFPIIESKHYLLPSPKGELAPAIHATLQMYGGKLVDVFVFHSGQEEDEEDRRLQSEKLAQYMGSVPIGRPSILLSYLVTKPHEGFYNNYVSDVSGMHDIEPEDMERWCEYILYKNLKRVGYARVSRGTITDTELQVGKFQVLDDNEIQEVGEDLLYQNHKVKNVDEVPWGLRFPSKYLGEGVDGHCYHVFGDPYYYDFDLDDQIFDEEEKND</sequence>
<evidence type="ECO:0000313" key="7">
    <source>
        <dbReference type="Proteomes" id="UP000262825"/>
    </source>
</evidence>
<dbReference type="InterPro" id="IPR051916">
    <property type="entry name" value="GPI-anchor_lipid_remodeler"/>
</dbReference>
<dbReference type="InterPro" id="IPR053912">
    <property type="entry name" value="PGAP2IP_TM_1nd"/>
</dbReference>
<accession>A0A376B8P1</accession>